<feature type="repeat" description="WD" evidence="3">
    <location>
        <begin position="465"/>
        <end position="496"/>
    </location>
</feature>
<dbReference type="SMART" id="SM00500">
    <property type="entry name" value="SFM"/>
    <property type="match status" value="1"/>
</dbReference>
<feature type="compositionally biased region" description="Acidic residues" evidence="4">
    <location>
        <begin position="127"/>
        <end position="144"/>
    </location>
</feature>
<feature type="repeat" description="WD" evidence="3">
    <location>
        <begin position="423"/>
        <end position="464"/>
    </location>
</feature>
<dbReference type="GO" id="GO:0046540">
    <property type="term" value="C:U4/U6 x U5 tri-snRNP complex"/>
    <property type="evidence" value="ECO:0007669"/>
    <property type="project" value="TreeGrafter"/>
</dbReference>
<evidence type="ECO:0000313" key="6">
    <source>
        <dbReference type="EMBL" id="KAI9250559.1"/>
    </source>
</evidence>
<name>A0AAD5JRQ5_9FUNG</name>
<dbReference type="SMART" id="SM00320">
    <property type="entry name" value="WD40"/>
    <property type="match status" value="7"/>
</dbReference>
<dbReference type="PRINTS" id="PR00320">
    <property type="entry name" value="GPROTEINBRPT"/>
</dbReference>
<keyword evidence="6" id="KW-0687">Ribonucleoprotein</keyword>
<dbReference type="Pfam" id="PF00400">
    <property type="entry name" value="WD40"/>
    <property type="match status" value="7"/>
</dbReference>
<proteinExistence type="predicted"/>
<dbReference type="InterPro" id="IPR015943">
    <property type="entry name" value="WD40/YVTN_repeat-like_dom_sf"/>
</dbReference>
<dbReference type="EMBL" id="JAIXMP010000032">
    <property type="protein sequence ID" value="KAI9250559.1"/>
    <property type="molecule type" value="Genomic_DNA"/>
</dbReference>
<reference evidence="6" key="1">
    <citation type="journal article" date="2022" name="IScience">
        <title>Evolution of zygomycete secretomes and the origins of terrestrial fungal ecologies.</title>
        <authorList>
            <person name="Chang Y."/>
            <person name="Wang Y."/>
            <person name="Mondo S."/>
            <person name="Ahrendt S."/>
            <person name="Andreopoulos W."/>
            <person name="Barry K."/>
            <person name="Beard J."/>
            <person name="Benny G.L."/>
            <person name="Blankenship S."/>
            <person name="Bonito G."/>
            <person name="Cuomo C."/>
            <person name="Desiro A."/>
            <person name="Gervers K.A."/>
            <person name="Hundley H."/>
            <person name="Kuo A."/>
            <person name="LaButti K."/>
            <person name="Lang B.F."/>
            <person name="Lipzen A."/>
            <person name="O'Donnell K."/>
            <person name="Pangilinan J."/>
            <person name="Reynolds N."/>
            <person name="Sandor L."/>
            <person name="Smith M.E."/>
            <person name="Tsang A."/>
            <person name="Grigoriev I.V."/>
            <person name="Stajich J.E."/>
            <person name="Spatafora J.W."/>
        </authorList>
    </citation>
    <scope>NUCLEOTIDE SEQUENCE</scope>
    <source>
        <strain evidence="6">RSA 2281</strain>
    </source>
</reference>
<keyword evidence="1 3" id="KW-0853">WD repeat</keyword>
<dbReference type="InterPro" id="IPR019775">
    <property type="entry name" value="WD40_repeat_CS"/>
</dbReference>
<dbReference type="Proteomes" id="UP001209540">
    <property type="component" value="Unassembled WGS sequence"/>
</dbReference>
<dbReference type="AlphaFoldDB" id="A0AAD5JRQ5"/>
<dbReference type="InterPro" id="IPR020472">
    <property type="entry name" value="WD40_PAC1"/>
</dbReference>
<dbReference type="Pfam" id="PF08799">
    <property type="entry name" value="PRP4"/>
    <property type="match status" value="1"/>
</dbReference>
<accession>A0AAD5JRQ5</accession>
<organism evidence="6 7">
    <name type="scientific">Phascolomyces articulosus</name>
    <dbReference type="NCBI Taxonomy" id="60185"/>
    <lineage>
        <taxon>Eukaryota</taxon>
        <taxon>Fungi</taxon>
        <taxon>Fungi incertae sedis</taxon>
        <taxon>Mucoromycota</taxon>
        <taxon>Mucoromycotina</taxon>
        <taxon>Mucoromycetes</taxon>
        <taxon>Mucorales</taxon>
        <taxon>Lichtheimiaceae</taxon>
        <taxon>Phascolomyces</taxon>
    </lineage>
</organism>
<gene>
    <name evidence="6" type="ORF">BDA99DRAFT_522832</name>
</gene>
<feature type="region of interest" description="Disordered" evidence="4">
    <location>
        <begin position="123"/>
        <end position="145"/>
    </location>
</feature>
<evidence type="ECO:0000256" key="1">
    <source>
        <dbReference type="ARBA" id="ARBA00022574"/>
    </source>
</evidence>
<dbReference type="InterPro" id="IPR014906">
    <property type="entry name" value="PRP4-like"/>
</dbReference>
<dbReference type="PROSITE" id="PS00678">
    <property type="entry name" value="WD_REPEATS_1"/>
    <property type="match status" value="2"/>
</dbReference>
<dbReference type="SUPFAM" id="SSF50978">
    <property type="entry name" value="WD40 repeat-like"/>
    <property type="match status" value="1"/>
</dbReference>
<protein>
    <submittedName>
        <fullName evidence="6">U4/U6 small nuclear ribonucleoprotein Prp4-like protein</fullName>
    </submittedName>
</protein>
<keyword evidence="2" id="KW-0677">Repeat</keyword>
<feature type="repeat" description="WD" evidence="3">
    <location>
        <begin position="381"/>
        <end position="422"/>
    </location>
</feature>
<sequence>MDDKSKTSRVHFGALDEQENAKRLKIGEAGVPTLAPGSIDLDSLADATDLDMSESSLQARQADKEILEEFERRKRARQIAVPTDDSRVRLRLRELGEPQCLFGEGPDDRRTRLRYLLSIQEGKEIESESENEGEEAEGEKEEEFFTPGTEELLEARRWITSYSLPRAKARLEKQNAEVDIPLAQVKASRKELQSKLKGYTNWASQIADERPVAQCAFSPDTSMVVTGAWSGGLKLWSVPQCEQQMSFKGHTDRIGGIAFHPESTLSLEKSVMNFVTGGADSLVHLWSLDRETPLSTLTGHVGRVSRVAFHPSGRYLGSAGFDGTWRFWDVAKETELLLQEGHSKEVYAIAFQCDGSLVATGGLDCIGRVWDTRTGRSAMTLEGHVKDILGMDWSSNGYHLASASADNTVKIWDMRTLRNIYTISAHQSLVSDIKYSTDGYYLGTTGYDGCVKIWSGDDFRLIKSLEGHESKVMGIDISQDGRYIVSCGFDRTFKLWADENLSI</sequence>
<dbReference type="FunFam" id="2.130.10.10:FF:000443">
    <property type="entry name" value="U4/U6 small nuclear ribonucleoprotein Prp4"/>
    <property type="match status" value="1"/>
</dbReference>
<comment type="caution">
    <text evidence="6">The sequence shown here is derived from an EMBL/GenBank/DDBJ whole genome shotgun (WGS) entry which is preliminary data.</text>
</comment>
<dbReference type="InterPro" id="IPR036285">
    <property type="entry name" value="PRP4-like_sf"/>
</dbReference>
<evidence type="ECO:0000256" key="3">
    <source>
        <dbReference type="PROSITE-ProRule" id="PRU00221"/>
    </source>
</evidence>
<feature type="repeat" description="WD" evidence="3">
    <location>
        <begin position="247"/>
        <end position="296"/>
    </location>
</feature>
<feature type="repeat" description="WD" evidence="3">
    <location>
        <begin position="297"/>
        <end position="338"/>
    </location>
</feature>
<dbReference type="CDD" id="cd00200">
    <property type="entry name" value="WD40"/>
    <property type="match status" value="1"/>
</dbReference>
<dbReference type="PANTHER" id="PTHR19846:SF0">
    <property type="entry name" value="PRE-MRNA PROCESSING FACTOR 4"/>
    <property type="match status" value="1"/>
</dbReference>
<dbReference type="InterPro" id="IPR001680">
    <property type="entry name" value="WD40_rpt"/>
</dbReference>
<reference evidence="6" key="2">
    <citation type="submission" date="2023-02" db="EMBL/GenBank/DDBJ databases">
        <authorList>
            <consortium name="DOE Joint Genome Institute"/>
            <person name="Mondo S.J."/>
            <person name="Chang Y."/>
            <person name="Wang Y."/>
            <person name="Ahrendt S."/>
            <person name="Andreopoulos W."/>
            <person name="Barry K."/>
            <person name="Beard J."/>
            <person name="Benny G.L."/>
            <person name="Blankenship S."/>
            <person name="Bonito G."/>
            <person name="Cuomo C."/>
            <person name="Desiro A."/>
            <person name="Gervers K.A."/>
            <person name="Hundley H."/>
            <person name="Kuo A."/>
            <person name="LaButti K."/>
            <person name="Lang B.F."/>
            <person name="Lipzen A."/>
            <person name="O'Donnell K."/>
            <person name="Pangilinan J."/>
            <person name="Reynolds N."/>
            <person name="Sandor L."/>
            <person name="Smith M.W."/>
            <person name="Tsang A."/>
            <person name="Grigoriev I.V."/>
            <person name="Stajich J.E."/>
            <person name="Spatafora J.W."/>
        </authorList>
    </citation>
    <scope>NUCLEOTIDE SEQUENCE</scope>
    <source>
        <strain evidence="6">RSA 2281</strain>
    </source>
</reference>
<dbReference type="PANTHER" id="PTHR19846">
    <property type="entry name" value="WD40 REPEAT PROTEIN"/>
    <property type="match status" value="1"/>
</dbReference>
<evidence type="ECO:0000259" key="5">
    <source>
        <dbReference type="SMART" id="SM00500"/>
    </source>
</evidence>
<dbReference type="FunFam" id="2.130.10.10:FF:001211">
    <property type="entry name" value="CBN-PRP-4 protein"/>
    <property type="match status" value="1"/>
</dbReference>
<evidence type="ECO:0000256" key="2">
    <source>
        <dbReference type="ARBA" id="ARBA00022737"/>
    </source>
</evidence>
<dbReference type="Gene3D" id="2.130.10.10">
    <property type="entry name" value="YVTN repeat-like/Quinoprotein amine dehydrogenase"/>
    <property type="match status" value="2"/>
</dbReference>
<dbReference type="SUPFAM" id="SSF158230">
    <property type="entry name" value="PRP4-like"/>
    <property type="match status" value="1"/>
</dbReference>
<dbReference type="InterPro" id="IPR036322">
    <property type="entry name" value="WD40_repeat_dom_sf"/>
</dbReference>
<dbReference type="GO" id="GO:0030621">
    <property type="term" value="F:U4 snRNA binding"/>
    <property type="evidence" value="ECO:0007669"/>
    <property type="project" value="TreeGrafter"/>
</dbReference>
<feature type="repeat" description="WD" evidence="3">
    <location>
        <begin position="339"/>
        <end position="380"/>
    </location>
</feature>
<evidence type="ECO:0000256" key="4">
    <source>
        <dbReference type="SAM" id="MobiDB-lite"/>
    </source>
</evidence>
<feature type="domain" description="Pre-mRNA processing factor 4 (PRP4)-like" evidence="5">
    <location>
        <begin position="83"/>
        <end position="135"/>
    </location>
</feature>
<keyword evidence="7" id="KW-1185">Reference proteome</keyword>
<evidence type="ECO:0000313" key="7">
    <source>
        <dbReference type="Proteomes" id="UP001209540"/>
    </source>
</evidence>
<dbReference type="Gene3D" id="4.10.280.110">
    <property type="entry name" value="Pre-mRNA processing factor 4 domain"/>
    <property type="match status" value="1"/>
</dbReference>
<dbReference type="GO" id="GO:0017070">
    <property type="term" value="F:U6 snRNA binding"/>
    <property type="evidence" value="ECO:0007669"/>
    <property type="project" value="TreeGrafter"/>
</dbReference>
<feature type="repeat" description="WD" evidence="3">
    <location>
        <begin position="205"/>
        <end position="246"/>
    </location>
</feature>
<dbReference type="PROSITE" id="PS50082">
    <property type="entry name" value="WD_REPEATS_2"/>
    <property type="match status" value="7"/>
</dbReference>
<dbReference type="GO" id="GO:0000398">
    <property type="term" value="P:mRNA splicing, via spliceosome"/>
    <property type="evidence" value="ECO:0007669"/>
    <property type="project" value="TreeGrafter"/>
</dbReference>
<dbReference type="PROSITE" id="PS50294">
    <property type="entry name" value="WD_REPEATS_REGION"/>
    <property type="match status" value="5"/>
</dbReference>